<dbReference type="AlphaFoldDB" id="A0A914PXE7"/>
<dbReference type="WBParaSite" id="PDA_v2.g2107.t1">
    <property type="protein sequence ID" value="PDA_v2.g2107.t1"/>
    <property type="gene ID" value="PDA_v2.g2107"/>
</dbReference>
<evidence type="ECO:0000313" key="3">
    <source>
        <dbReference type="WBParaSite" id="PDA_v2.g2107.t1"/>
    </source>
</evidence>
<feature type="region of interest" description="Disordered" evidence="1">
    <location>
        <begin position="114"/>
        <end position="141"/>
    </location>
</feature>
<keyword evidence="2" id="KW-1185">Reference proteome</keyword>
<reference evidence="3" key="1">
    <citation type="submission" date="2022-11" db="UniProtKB">
        <authorList>
            <consortium name="WormBaseParasite"/>
        </authorList>
    </citation>
    <scope>IDENTIFICATION</scope>
</reference>
<organism evidence="2 3">
    <name type="scientific">Panagrolaimus davidi</name>
    <dbReference type="NCBI Taxonomy" id="227884"/>
    <lineage>
        <taxon>Eukaryota</taxon>
        <taxon>Metazoa</taxon>
        <taxon>Ecdysozoa</taxon>
        <taxon>Nematoda</taxon>
        <taxon>Chromadorea</taxon>
        <taxon>Rhabditida</taxon>
        <taxon>Tylenchina</taxon>
        <taxon>Panagrolaimomorpha</taxon>
        <taxon>Panagrolaimoidea</taxon>
        <taxon>Panagrolaimidae</taxon>
        <taxon>Panagrolaimus</taxon>
    </lineage>
</organism>
<dbReference type="Proteomes" id="UP000887578">
    <property type="component" value="Unplaced"/>
</dbReference>
<accession>A0A914PXE7</accession>
<proteinExistence type="predicted"/>
<evidence type="ECO:0000313" key="2">
    <source>
        <dbReference type="Proteomes" id="UP000887578"/>
    </source>
</evidence>
<name>A0A914PXE7_9BILA</name>
<feature type="compositionally biased region" description="Polar residues" evidence="1">
    <location>
        <begin position="116"/>
        <end position="140"/>
    </location>
</feature>
<evidence type="ECO:0000256" key="1">
    <source>
        <dbReference type="SAM" id="MobiDB-lite"/>
    </source>
</evidence>
<sequence length="436" mass="49973">MSDNFDSAFLDEFGSYDGDELLRGLFDDVEKEDDGYDLYPNFVTPTTTSETPLKTETVEEKVKILDGNESVVSASSGYQSLNSIESSEQYLENSQSVDGAAALSPKPSVLAEMLSRDSSSPDVHNYQQPGTSLSPQNAQQQHHELGYPMNNYYYPQYHQVTIPSQMMQQQNQQYYQPQYVYYPNQMQYYHQNLHYQPNAQVQRLPYQPVYAAQPAQQPSAQVQHRQMPVRPSYVHVYPNQQQQYSSTQALPQIRQIPPKSMLDGFQTSNPETFTSFEMPPTSTKMVMSAIDKNESRATRTIEPYKLPIVIPPKPRDRQVTGEAALLELNRVQYQRWRQCVEYMKTYLSSHHELIPFINKEEIAKAYAEVIGKEIKYSGIVTRLTKLCNIRFDGCPVFQKTKQRNTYEIFPTLIPSPDGTSCPIQIVNGLPVETDYI</sequence>
<protein>
    <submittedName>
        <fullName evidence="3">Uncharacterized protein</fullName>
    </submittedName>
</protein>